<dbReference type="Proteomes" id="UP001162483">
    <property type="component" value="Unassembled WGS sequence"/>
</dbReference>
<accession>A0ABN9G454</accession>
<gene>
    <name evidence="2" type="ORF">SPARVUS_LOCUS13420349</name>
</gene>
<proteinExistence type="predicted"/>
<name>A0ABN9G454_9NEOB</name>
<dbReference type="EMBL" id="CATNWA010017933">
    <property type="protein sequence ID" value="CAI9604124.1"/>
    <property type="molecule type" value="Genomic_DNA"/>
</dbReference>
<feature type="transmembrane region" description="Helical" evidence="1">
    <location>
        <begin position="25"/>
        <end position="41"/>
    </location>
</feature>
<organism evidence="2 3">
    <name type="scientific">Staurois parvus</name>
    <dbReference type="NCBI Taxonomy" id="386267"/>
    <lineage>
        <taxon>Eukaryota</taxon>
        <taxon>Metazoa</taxon>
        <taxon>Chordata</taxon>
        <taxon>Craniata</taxon>
        <taxon>Vertebrata</taxon>
        <taxon>Euteleostomi</taxon>
        <taxon>Amphibia</taxon>
        <taxon>Batrachia</taxon>
        <taxon>Anura</taxon>
        <taxon>Neobatrachia</taxon>
        <taxon>Ranoidea</taxon>
        <taxon>Ranidae</taxon>
        <taxon>Staurois</taxon>
    </lineage>
</organism>
<evidence type="ECO:0000313" key="3">
    <source>
        <dbReference type="Proteomes" id="UP001162483"/>
    </source>
</evidence>
<feature type="transmembrane region" description="Helical" evidence="1">
    <location>
        <begin position="48"/>
        <end position="70"/>
    </location>
</feature>
<keyword evidence="1" id="KW-1133">Transmembrane helix</keyword>
<keyword evidence="1" id="KW-0812">Transmembrane</keyword>
<evidence type="ECO:0000256" key="1">
    <source>
        <dbReference type="SAM" id="Phobius"/>
    </source>
</evidence>
<keyword evidence="1" id="KW-0472">Membrane</keyword>
<keyword evidence="3" id="KW-1185">Reference proteome</keyword>
<evidence type="ECO:0000313" key="2">
    <source>
        <dbReference type="EMBL" id="CAI9604124.1"/>
    </source>
</evidence>
<protein>
    <submittedName>
        <fullName evidence="2">Uncharacterized protein</fullName>
    </submittedName>
</protein>
<comment type="caution">
    <text evidence="2">The sequence shown here is derived from an EMBL/GenBank/DDBJ whole genome shotgun (WGS) entry which is preliminary data.</text>
</comment>
<reference evidence="2" key="1">
    <citation type="submission" date="2023-05" db="EMBL/GenBank/DDBJ databases">
        <authorList>
            <person name="Stuckert A."/>
        </authorList>
    </citation>
    <scope>NUCLEOTIDE SEQUENCE</scope>
</reference>
<sequence length="71" mass="7619">MGPPTDPGPSGSAQVSKWSVRPCSPHTHGAILCYLAVIILLKTTGASCCLAIHTLDYMAILMTSCFILFYF</sequence>